<organism evidence="2 3">
    <name type="scientific">Xanthobacter agilis</name>
    <dbReference type="NCBI Taxonomy" id="47492"/>
    <lineage>
        <taxon>Bacteria</taxon>
        <taxon>Pseudomonadati</taxon>
        <taxon>Pseudomonadota</taxon>
        <taxon>Alphaproteobacteria</taxon>
        <taxon>Hyphomicrobiales</taxon>
        <taxon>Xanthobacteraceae</taxon>
        <taxon>Xanthobacter</taxon>
    </lineage>
</organism>
<dbReference type="InterPro" id="IPR047655">
    <property type="entry name" value="Transpos_IS630-like"/>
</dbReference>
<feature type="domain" description="Tc1-like transposase DDE" evidence="1">
    <location>
        <begin position="40"/>
        <end position="137"/>
    </location>
</feature>
<dbReference type="Proteomes" id="UP001241747">
    <property type="component" value="Unassembled WGS sequence"/>
</dbReference>
<reference evidence="2 3" key="1">
    <citation type="submission" date="2023-07" db="EMBL/GenBank/DDBJ databases">
        <title>Genomic Encyclopedia of Type Strains, Phase IV (KMG-IV): sequencing the most valuable type-strain genomes for metagenomic binning, comparative biology and taxonomic classification.</title>
        <authorList>
            <person name="Goeker M."/>
        </authorList>
    </citation>
    <scope>NUCLEOTIDE SEQUENCE [LARGE SCALE GENOMIC DNA]</scope>
    <source>
        <strain evidence="2 3">DSM 3770</strain>
    </source>
</reference>
<accession>A0ABU0LH11</accession>
<sequence length="138" mass="15586">MASPPHRWRQFKLSNDPAFAEKLNDVVGLYVSPPAHALVLSLDEKSQIQALDRTQPGLPLKKGRGATLTHDYKRNGTTTLFAALDVLTGAVFGRNMQRHRHQEFIRFLNALERDIPAGRLVHVILDNYAAHKREKVRA</sequence>
<dbReference type="InterPro" id="IPR038717">
    <property type="entry name" value="Tc1-like_DDE_dom"/>
</dbReference>
<evidence type="ECO:0000313" key="2">
    <source>
        <dbReference type="EMBL" id="MDQ0506426.1"/>
    </source>
</evidence>
<dbReference type="EMBL" id="JAUSVY010000007">
    <property type="protein sequence ID" value="MDQ0506426.1"/>
    <property type="molecule type" value="Genomic_DNA"/>
</dbReference>
<proteinExistence type="predicted"/>
<dbReference type="Pfam" id="PF13358">
    <property type="entry name" value="DDE_3"/>
    <property type="match status" value="1"/>
</dbReference>
<gene>
    <name evidence="2" type="ORF">QOZ94_003235</name>
</gene>
<keyword evidence="3" id="KW-1185">Reference proteome</keyword>
<comment type="caution">
    <text evidence="2">The sequence shown here is derived from an EMBL/GenBank/DDBJ whole genome shotgun (WGS) entry which is preliminary data.</text>
</comment>
<dbReference type="NCBIfam" id="NF033545">
    <property type="entry name" value="transpos_IS630"/>
    <property type="match status" value="1"/>
</dbReference>
<evidence type="ECO:0000259" key="1">
    <source>
        <dbReference type="Pfam" id="PF13358"/>
    </source>
</evidence>
<protein>
    <recommendedName>
        <fullName evidence="1">Tc1-like transposase DDE domain-containing protein</fullName>
    </recommendedName>
</protein>
<name>A0ABU0LH11_XANAG</name>
<evidence type="ECO:0000313" key="3">
    <source>
        <dbReference type="Proteomes" id="UP001241747"/>
    </source>
</evidence>